<keyword evidence="5 7" id="KW-0030">Aminoacyl-tRNA synthetase</keyword>
<comment type="catalytic activity">
    <reaction evidence="6 7">
        <text>tRNA(Tyr) + L-tyrosine + ATP = L-tyrosyl-tRNA(Tyr) + AMP + diphosphate + H(+)</text>
        <dbReference type="Rhea" id="RHEA:10220"/>
        <dbReference type="Rhea" id="RHEA-COMP:9706"/>
        <dbReference type="Rhea" id="RHEA-COMP:9707"/>
        <dbReference type="ChEBI" id="CHEBI:15378"/>
        <dbReference type="ChEBI" id="CHEBI:30616"/>
        <dbReference type="ChEBI" id="CHEBI:33019"/>
        <dbReference type="ChEBI" id="CHEBI:58315"/>
        <dbReference type="ChEBI" id="CHEBI:78442"/>
        <dbReference type="ChEBI" id="CHEBI:78536"/>
        <dbReference type="ChEBI" id="CHEBI:456215"/>
        <dbReference type="EC" id="6.1.1.1"/>
    </reaction>
</comment>
<dbReference type="Gene3D" id="3.10.290.10">
    <property type="entry name" value="RNA-binding S4 domain"/>
    <property type="match status" value="1"/>
</dbReference>
<dbReference type="InterPro" id="IPR002305">
    <property type="entry name" value="aa-tRNA-synth_Ic"/>
</dbReference>
<comment type="similarity">
    <text evidence="7">Belongs to the class-I aminoacyl-tRNA synthetase family. TyrS type 1 subfamily.</text>
</comment>
<dbReference type="Gene3D" id="3.40.50.620">
    <property type="entry name" value="HUPs"/>
    <property type="match status" value="1"/>
</dbReference>
<evidence type="ECO:0000256" key="8">
    <source>
        <dbReference type="PROSITE-ProRule" id="PRU00182"/>
    </source>
</evidence>
<evidence type="ECO:0000256" key="5">
    <source>
        <dbReference type="ARBA" id="ARBA00023146"/>
    </source>
</evidence>
<dbReference type="PROSITE" id="PS50889">
    <property type="entry name" value="S4"/>
    <property type="match status" value="1"/>
</dbReference>
<keyword evidence="4 7" id="KW-0648">Protein biosynthesis</keyword>
<protein>
    <recommendedName>
        <fullName evidence="7">Tyrosine--tRNA ligase</fullName>
        <ecNumber evidence="7">6.1.1.1</ecNumber>
    </recommendedName>
    <alternativeName>
        <fullName evidence="7">Tyrosyl-tRNA synthetase</fullName>
        <shortName evidence="7">TyrRS</shortName>
    </alternativeName>
</protein>
<feature type="short sequence motif" description="'KMSKS' region" evidence="7">
    <location>
        <begin position="235"/>
        <end position="239"/>
    </location>
</feature>
<feature type="short sequence motif" description="'HIGH' region" evidence="7">
    <location>
        <begin position="43"/>
        <end position="52"/>
    </location>
</feature>
<evidence type="ECO:0000256" key="2">
    <source>
        <dbReference type="ARBA" id="ARBA00022741"/>
    </source>
</evidence>
<keyword evidence="3 7" id="KW-0067">ATP-binding</keyword>
<accession>A0ABM9N8Z6</accession>
<dbReference type="PANTHER" id="PTHR11766">
    <property type="entry name" value="TYROSYL-TRNA SYNTHETASE"/>
    <property type="match status" value="1"/>
</dbReference>
<comment type="caution">
    <text evidence="9">The sequence shown here is derived from an EMBL/GenBank/DDBJ whole genome shotgun (WGS) entry which is preliminary data.</text>
</comment>
<dbReference type="SUPFAM" id="SSF52374">
    <property type="entry name" value="Nucleotidylyl transferase"/>
    <property type="match status" value="1"/>
</dbReference>
<dbReference type="PRINTS" id="PR01040">
    <property type="entry name" value="TRNASYNTHTYR"/>
</dbReference>
<keyword evidence="1 7" id="KW-0436">Ligase</keyword>
<dbReference type="InterPro" id="IPR002307">
    <property type="entry name" value="Tyr-tRNA-ligase"/>
</dbReference>
<name>A0ABM9N8Z6_9RICK</name>
<evidence type="ECO:0000256" key="6">
    <source>
        <dbReference type="ARBA" id="ARBA00048248"/>
    </source>
</evidence>
<evidence type="ECO:0000256" key="3">
    <source>
        <dbReference type="ARBA" id="ARBA00022840"/>
    </source>
</evidence>
<sequence>MNGEAFLKISRERGYIQDLTNEANLIEHTNKKSISIMYIGFDCTAPSLHIGSLVQIMLLRLWQKLGNKPIVLLGGATTKVGDPSGKDKTRAYLSNREIEFNMQQIGKIFSKFLNFNNSANSAIILNNAEWLDDIKYIDFLRQYGSQFSVNRMLSLESVKQRLNRQEEMSFIEFNYVLMQSYDFLNLNINYNCSIQAGGSDQWGNIVNGIELNRKLGKPECYGITTPLITTSSGKKMGKTANGAIWLNEEYLQPYDYWQYFRNVSDSDIEKFLKLFTDLPMQQIEKLKSLQNEQINEAKKILASEATKICHGTKATENAREMAQSIFETNNGQQDKKFPNFVVNNNSYLKQLIVDIGFANSASEAKRLIKTSSVKLNDTTIVDENYMLSLKLLPATLSVGKKRKIRLTN</sequence>
<evidence type="ECO:0000256" key="1">
    <source>
        <dbReference type="ARBA" id="ARBA00022598"/>
    </source>
</evidence>
<dbReference type="Gene3D" id="1.10.240.10">
    <property type="entry name" value="Tyrosyl-Transfer RNA Synthetase"/>
    <property type="match status" value="1"/>
</dbReference>
<evidence type="ECO:0000256" key="7">
    <source>
        <dbReference type="HAMAP-Rule" id="MF_02006"/>
    </source>
</evidence>
<keyword evidence="7" id="KW-0963">Cytoplasm</keyword>
<keyword evidence="8" id="KW-0694">RNA-binding</keyword>
<dbReference type="InterPro" id="IPR024088">
    <property type="entry name" value="Tyr-tRNA-ligase_bac-type"/>
</dbReference>
<evidence type="ECO:0000313" key="9">
    <source>
        <dbReference type="EMBL" id="CAK8163056.1"/>
    </source>
</evidence>
<dbReference type="CDD" id="cd00165">
    <property type="entry name" value="S4"/>
    <property type="match status" value="1"/>
</dbReference>
<keyword evidence="2 7" id="KW-0547">Nucleotide-binding</keyword>
<proteinExistence type="inferred from homology"/>
<keyword evidence="10" id="KW-1185">Reference proteome</keyword>
<dbReference type="GO" id="GO:0004831">
    <property type="term" value="F:tyrosine-tRNA ligase activity"/>
    <property type="evidence" value="ECO:0007669"/>
    <property type="project" value="UniProtKB-EC"/>
</dbReference>
<comment type="subunit">
    <text evidence="7">Homodimer.</text>
</comment>
<evidence type="ECO:0000313" key="10">
    <source>
        <dbReference type="Proteomes" id="UP001314181"/>
    </source>
</evidence>
<dbReference type="CDD" id="cd00805">
    <property type="entry name" value="TyrRS_core"/>
    <property type="match status" value="1"/>
</dbReference>
<dbReference type="HAMAP" id="MF_02006">
    <property type="entry name" value="Tyr_tRNA_synth_type1"/>
    <property type="match status" value="1"/>
</dbReference>
<feature type="binding site" evidence="7">
    <location>
        <position position="179"/>
    </location>
    <ligand>
        <name>L-tyrosine</name>
        <dbReference type="ChEBI" id="CHEBI:58315"/>
    </ligand>
</feature>
<feature type="binding site" evidence="7">
    <location>
        <position position="38"/>
    </location>
    <ligand>
        <name>L-tyrosine</name>
        <dbReference type="ChEBI" id="CHEBI:58315"/>
    </ligand>
</feature>
<dbReference type="PANTHER" id="PTHR11766:SF0">
    <property type="entry name" value="TYROSINE--TRNA LIGASE, MITOCHONDRIAL"/>
    <property type="match status" value="1"/>
</dbReference>
<gene>
    <name evidence="7 9" type="primary">tyrS</name>
    <name evidence="9" type="ORF">CAXC1_20008</name>
</gene>
<dbReference type="Proteomes" id="UP001314181">
    <property type="component" value="Unassembled WGS sequence"/>
</dbReference>
<evidence type="ECO:0000256" key="4">
    <source>
        <dbReference type="ARBA" id="ARBA00022917"/>
    </source>
</evidence>
<feature type="binding site" evidence="7">
    <location>
        <position position="238"/>
    </location>
    <ligand>
        <name>ATP</name>
        <dbReference type="ChEBI" id="CHEBI:30616"/>
    </ligand>
</feature>
<comment type="function">
    <text evidence="7">Catalyzes the attachment of tyrosine to tRNA(Tyr) in a two-step reaction: tyrosine is first activated by ATP to form Tyr-AMP and then transferred to the acceptor end of tRNA(Tyr).</text>
</comment>
<comment type="subcellular location">
    <subcellularLocation>
        <location evidence="7">Cytoplasm</location>
    </subcellularLocation>
</comment>
<organism evidence="9 10">
    <name type="scientific">Candidatus Xenohaliotis californiensis</name>
    <dbReference type="NCBI Taxonomy" id="84677"/>
    <lineage>
        <taxon>Bacteria</taxon>
        <taxon>Pseudomonadati</taxon>
        <taxon>Pseudomonadota</taxon>
        <taxon>Alphaproteobacteria</taxon>
        <taxon>Rickettsiales</taxon>
        <taxon>Anaplasmataceae</taxon>
        <taxon>Candidatus Xenohaliotis</taxon>
    </lineage>
</organism>
<dbReference type="Pfam" id="PF00579">
    <property type="entry name" value="tRNA-synt_1b"/>
    <property type="match status" value="1"/>
</dbReference>
<reference evidence="9 10" key="1">
    <citation type="submission" date="2024-01" db="EMBL/GenBank/DDBJ databases">
        <authorList>
            <person name="Kunselman E."/>
        </authorList>
    </citation>
    <scope>NUCLEOTIDE SEQUENCE [LARGE SCALE GENOMIC DNA]</scope>
    <source>
        <strain evidence="9">2 abalone samples</strain>
    </source>
</reference>
<feature type="binding site" evidence="7">
    <location>
        <position position="175"/>
    </location>
    <ligand>
        <name>L-tyrosine</name>
        <dbReference type="ChEBI" id="CHEBI:58315"/>
    </ligand>
</feature>
<dbReference type="EC" id="6.1.1.1" evidence="7"/>
<dbReference type="InterPro" id="IPR024107">
    <property type="entry name" value="Tyr-tRNA-ligase_bac_1"/>
</dbReference>
<dbReference type="RefSeq" id="WP_338364044.1">
    <property type="nucleotide sequence ID" value="NZ_CAWVOK010000022.1"/>
</dbReference>
<dbReference type="NCBIfam" id="TIGR00234">
    <property type="entry name" value="tyrS"/>
    <property type="match status" value="1"/>
</dbReference>
<dbReference type="InterPro" id="IPR014729">
    <property type="entry name" value="Rossmann-like_a/b/a_fold"/>
</dbReference>
<dbReference type="EMBL" id="CAWVOK010000022">
    <property type="protein sequence ID" value="CAK8163056.1"/>
    <property type="molecule type" value="Genomic_DNA"/>
</dbReference>
<dbReference type="SUPFAM" id="SSF55174">
    <property type="entry name" value="Alpha-L RNA-binding motif"/>
    <property type="match status" value="1"/>
</dbReference>
<dbReference type="InterPro" id="IPR036986">
    <property type="entry name" value="S4_RNA-bd_sf"/>
</dbReference>